<evidence type="ECO:0000256" key="4">
    <source>
        <dbReference type="ARBA" id="ARBA00022989"/>
    </source>
</evidence>
<evidence type="ECO:0000313" key="7">
    <source>
        <dbReference type="EMBL" id="CAB4928808.1"/>
    </source>
</evidence>
<dbReference type="InterPro" id="IPR001123">
    <property type="entry name" value="LeuE-type"/>
</dbReference>
<dbReference type="AlphaFoldDB" id="A0A6J7ICC6"/>
<dbReference type="Pfam" id="PF01810">
    <property type="entry name" value="LysE"/>
    <property type="match status" value="1"/>
</dbReference>
<sequence length="223" mass="22558">MDPPGFLLIMGASAGLFARTFIIGVVVAAPVGAMGILCIQRVLAHGWRAGLATGTGIAFADALFAALAAFGLSAVAQAMIDYQAQFRIIGGLALMWLGWRAMRTPPALAAAKAQDSTRLTTLFASAVGLTLTNPMTIMAFAAIFAGAGLAAQPGPGGAVVVTAGVACGSLAWWLALSTGVWAVRHAVSDRAMVIVNRISGGVLAAFGVFALVTGAAVYSSHVQ</sequence>
<feature type="transmembrane region" description="Helical" evidence="6">
    <location>
        <begin position="194"/>
        <end position="218"/>
    </location>
</feature>
<keyword evidence="4 6" id="KW-1133">Transmembrane helix</keyword>
<dbReference type="EMBL" id="CAFBNE010000002">
    <property type="protein sequence ID" value="CAB4928808.1"/>
    <property type="molecule type" value="Genomic_DNA"/>
</dbReference>
<dbReference type="PANTHER" id="PTHR30086">
    <property type="entry name" value="ARGININE EXPORTER PROTEIN ARGO"/>
    <property type="match status" value="1"/>
</dbReference>
<organism evidence="7">
    <name type="scientific">freshwater metagenome</name>
    <dbReference type="NCBI Taxonomy" id="449393"/>
    <lineage>
        <taxon>unclassified sequences</taxon>
        <taxon>metagenomes</taxon>
        <taxon>ecological metagenomes</taxon>
    </lineage>
</organism>
<dbReference type="GO" id="GO:0015171">
    <property type="term" value="F:amino acid transmembrane transporter activity"/>
    <property type="evidence" value="ECO:0007669"/>
    <property type="project" value="TreeGrafter"/>
</dbReference>
<name>A0A6J7ICC6_9ZZZZ</name>
<dbReference type="GO" id="GO:0005886">
    <property type="term" value="C:plasma membrane"/>
    <property type="evidence" value="ECO:0007669"/>
    <property type="project" value="UniProtKB-SubCell"/>
</dbReference>
<keyword evidence="2" id="KW-1003">Cell membrane</keyword>
<evidence type="ECO:0000256" key="5">
    <source>
        <dbReference type="ARBA" id="ARBA00023136"/>
    </source>
</evidence>
<feature type="transmembrane region" description="Helical" evidence="6">
    <location>
        <begin position="157"/>
        <end position="182"/>
    </location>
</feature>
<feature type="transmembrane region" description="Helical" evidence="6">
    <location>
        <begin position="51"/>
        <end position="72"/>
    </location>
</feature>
<evidence type="ECO:0000256" key="3">
    <source>
        <dbReference type="ARBA" id="ARBA00022692"/>
    </source>
</evidence>
<protein>
    <submittedName>
        <fullName evidence="7">Unannotated protein</fullName>
    </submittedName>
</protein>
<feature type="transmembrane region" description="Helical" evidence="6">
    <location>
        <begin position="84"/>
        <end position="102"/>
    </location>
</feature>
<comment type="subcellular location">
    <subcellularLocation>
        <location evidence="1">Cell membrane</location>
        <topology evidence="1">Multi-pass membrane protein</topology>
    </subcellularLocation>
</comment>
<evidence type="ECO:0000256" key="1">
    <source>
        <dbReference type="ARBA" id="ARBA00004651"/>
    </source>
</evidence>
<feature type="transmembrane region" description="Helical" evidence="6">
    <location>
        <begin position="122"/>
        <end position="151"/>
    </location>
</feature>
<keyword evidence="5 6" id="KW-0472">Membrane</keyword>
<evidence type="ECO:0000256" key="6">
    <source>
        <dbReference type="SAM" id="Phobius"/>
    </source>
</evidence>
<evidence type="ECO:0000256" key="2">
    <source>
        <dbReference type="ARBA" id="ARBA00022475"/>
    </source>
</evidence>
<accession>A0A6J7ICC6</accession>
<dbReference type="PANTHER" id="PTHR30086:SF20">
    <property type="entry name" value="ARGININE EXPORTER PROTEIN ARGO-RELATED"/>
    <property type="match status" value="1"/>
</dbReference>
<reference evidence="7" key="1">
    <citation type="submission" date="2020-05" db="EMBL/GenBank/DDBJ databases">
        <authorList>
            <person name="Chiriac C."/>
            <person name="Salcher M."/>
            <person name="Ghai R."/>
            <person name="Kavagutti S V."/>
        </authorList>
    </citation>
    <scope>NUCLEOTIDE SEQUENCE</scope>
</reference>
<keyword evidence="3 6" id="KW-0812">Transmembrane</keyword>
<gene>
    <name evidence="7" type="ORF">UFOPK3772_00122</name>
</gene>
<proteinExistence type="predicted"/>
<feature type="transmembrane region" description="Helical" evidence="6">
    <location>
        <begin position="6"/>
        <end position="39"/>
    </location>
</feature>